<dbReference type="Pfam" id="PF00071">
    <property type="entry name" value="Ras"/>
    <property type="match status" value="1"/>
</dbReference>
<name>A0A210PTI6_MIZYE</name>
<gene>
    <name evidence="4" type="ORF">KP79_PYT20118</name>
</gene>
<dbReference type="PROSITE" id="PS51421">
    <property type="entry name" value="RAS"/>
    <property type="match status" value="1"/>
</dbReference>
<dbReference type="FunFam" id="3.40.50.300:FF:001329">
    <property type="entry name" value="Small GTP-binding protein, putative"/>
    <property type="match status" value="1"/>
</dbReference>
<organism evidence="4 5">
    <name type="scientific">Mizuhopecten yessoensis</name>
    <name type="common">Japanese scallop</name>
    <name type="synonym">Patinopecten yessoensis</name>
    <dbReference type="NCBI Taxonomy" id="6573"/>
    <lineage>
        <taxon>Eukaryota</taxon>
        <taxon>Metazoa</taxon>
        <taxon>Spiralia</taxon>
        <taxon>Lophotrochozoa</taxon>
        <taxon>Mollusca</taxon>
        <taxon>Bivalvia</taxon>
        <taxon>Autobranchia</taxon>
        <taxon>Pteriomorphia</taxon>
        <taxon>Pectinida</taxon>
        <taxon>Pectinoidea</taxon>
        <taxon>Pectinidae</taxon>
        <taxon>Mizuhopecten</taxon>
    </lineage>
</organism>
<dbReference type="SMART" id="SM00176">
    <property type="entry name" value="RAN"/>
    <property type="match status" value="1"/>
</dbReference>
<proteinExistence type="predicted"/>
<dbReference type="Proteomes" id="UP000242188">
    <property type="component" value="Unassembled WGS sequence"/>
</dbReference>
<keyword evidence="5" id="KW-1185">Reference proteome</keyword>
<feature type="compositionally biased region" description="Basic and acidic residues" evidence="3">
    <location>
        <begin position="248"/>
        <end position="265"/>
    </location>
</feature>
<dbReference type="GO" id="GO:0005525">
    <property type="term" value="F:GTP binding"/>
    <property type="evidence" value="ECO:0007669"/>
    <property type="project" value="UniProtKB-KW"/>
</dbReference>
<accession>A0A210PTI6</accession>
<dbReference type="PRINTS" id="PR00449">
    <property type="entry name" value="RASTRNSFRMNG"/>
</dbReference>
<dbReference type="GO" id="GO:0003924">
    <property type="term" value="F:GTPase activity"/>
    <property type="evidence" value="ECO:0007669"/>
    <property type="project" value="InterPro"/>
</dbReference>
<dbReference type="AlphaFoldDB" id="A0A210PTI6"/>
<dbReference type="SMART" id="SM00175">
    <property type="entry name" value="RAB"/>
    <property type="match status" value="1"/>
</dbReference>
<dbReference type="PANTHER" id="PTHR47977">
    <property type="entry name" value="RAS-RELATED PROTEIN RAB"/>
    <property type="match status" value="1"/>
</dbReference>
<dbReference type="SMART" id="SM00174">
    <property type="entry name" value="RHO"/>
    <property type="match status" value="1"/>
</dbReference>
<dbReference type="Gene3D" id="3.40.50.300">
    <property type="entry name" value="P-loop containing nucleotide triphosphate hydrolases"/>
    <property type="match status" value="1"/>
</dbReference>
<dbReference type="InterPro" id="IPR050227">
    <property type="entry name" value="Rab"/>
</dbReference>
<feature type="region of interest" description="Disordered" evidence="3">
    <location>
        <begin position="218"/>
        <end position="280"/>
    </location>
</feature>
<keyword evidence="2" id="KW-0342">GTP-binding</keyword>
<dbReference type="SMART" id="SM00173">
    <property type="entry name" value="RAS"/>
    <property type="match status" value="1"/>
</dbReference>
<evidence type="ECO:0000256" key="3">
    <source>
        <dbReference type="SAM" id="MobiDB-lite"/>
    </source>
</evidence>
<evidence type="ECO:0000256" key="1">
    <source>
        <dbReference type="ARBA" id="ARBA00022741"/>
    </source>
</evidence>
<evidence type="ECO:0000313" key="5">
    <source>
        <dbReference type="Proteomes" id="UP000242188"/>
    </source>
</evidence>
<protein>
    <submittedName>
        <fullName evidence="4">Ras-related protein RIC1</fullName>
    </submittedName>
</protein>
<dbReference type="NCBIfam" id="TIGR00231">
    <property type="entry name" value="small_GTP"/>
    <property type="match status" value="1"/>
</dbReference>
<dbReference type="InterPro" id="IPR027417">
    <property type="entry name" value="P-loop_NTPase"/>
</dbReference>
<dbReference type="PROSITE" id="PS51420">
    <property type="entry name" value="RHO"/>
    <property type="match status" value="1"/>
</dbReference>
<sequence length="300" mass="34148">MPLGEDACQATYKILIIGDASVGKTALLRTLISEPFQEKTRPTVALDFVRKSFEVDGAFVQLHLWDTAGQERFHSITKWHYRGTKGIMVVYDITDRETFHHLSYWIDSVNKDVAHINNRYEAVPLVIVGNKVDLCRDRRVKTREGQKLADKHMAFGFFETSAKTGENVIDAFQKLAYHVTDICDPRLMKSYHPNMLRPPDIVRKTGSTMRQILPSDMIVGDNTKGKKPKKKKKKKSKHKSNDIQMSTLRREDGTTSCETKIKTDELQNGENGTRKETSKHKGAIKLKHCGKTKIQCCVIS</sequence>
<dbReference type="STRING" id="6573.A0A210PTI6"/>
<dbReference type="OrthoDB" id="6232500at2759"/>
<dbReference type="InterPro" id="IPR005225">
    <property type="entry name" value="Small_GTP-bd"/>
</dbReference>
<dbReference type="PROSITE" id="PS51419">
    <property type="entry name" value="RAB"/>
    <property type="match status" value="1"/>
</dbReference>
<reference evidence="4 5" key="1">
    <citation type="journal article" date="2017" name="Nat. Ecol. Evol.">
        <title>Scallop genome provides insights into evolution of bilaterian karyotype and development.</title>
        <authorList>
            <person name="Wang S."/>
            <person name="Zhang J."/>
            <person name="Jiao W."/>
            <person name="Li J."/>
            <person name="Xun X."/>
            <person name="Sun Y."/>
            <person name="Guo X."/>
            <person name="Huan P."/>
            <person name="Dong B."/>
            <person name="Zhang L."/>
            <person name="Hu X."/>
            <person name="Sun X."/>
            <person name="Wang J."/>
            <person name="Zhao C."/>
            <person name="Wang Y."/>
            <person name="Wang D."/>
            <person name="Huang X."/>
            <person name="Wang R."/>
            <person name="Lv J."/>
            <person name="Li Y."/>
            <person name="Zhang Z."/>
            <person name="Liu B."/>
            <person name="Lu W."/>
            <person name="Hui Y."/>
            <person name="Liang J."/>
            <person name="Zhou Z."/>
            <person name="Hou R."/>
            <person name="Li X."/>
            <person name="Liu Y."/>
            <person name="Li H."/>
            <person name="Ning X."/>
            <person name="Lin Y."/>
            <person name="Zhao L."/>
            <person name="Xing Q."/>
            <person name="Dou J."/>
            <person name="Li Y."/>
            <person name="Mao J."/>
            <person name="Guo H."/>
            <person name="Dou H."/>
            <person name="Li T."/>
            <person name="Mu C."/>
            <person name="Jiang W."/>
            <person name="Fu Q."/>
            <person name="Fu X."/>
            <person name="Miao Y."/>
            <person name="Liu J."/>
            <person name="Yu Q."/>
            <person name="Li R."/>
            <person name="Liao H."/>
            <person name="Li X."/>
            <person name="Kong Y."/>
            <person name="Jiang Z."/>
            <person name="Chourrout D."/>
            <person name="Li R."/>
            <person name="Bao Z."/>
        </authorList>
    </citation>
    <scope>NUCLEOTIDE SEQUENCE [LARGE SCALE GENOMIC DNA]</scope>
    <source>
        <strain evidence="4 5">PY_sf001</strain>
    </source>
</reference>
<comment type="caution">
    <text evidence="4">The sequence shown here is derived from an EMBL/GenBank/DDBJ whole genome shotgun (WGS) entry which is preliminary data.</text>
</comment>
<dbReference type="PROSITE" id="PS51417">
    <property type="entry name" value="ARF"/>
    <property type="match status" value="1"/>
</dbReference>
<keyword evidence="1" id="KW-0547">Nucleotide-binding</keyword>
<feature type="compositionally biased region" description="Basic residues" evidence="3">
    <location>
        <begin position="225"/>
        <end position="238"/>
    </location>
</feature>
<dbReference type="InterPro" id="IPR001806">
    <property type="entry name" value="Small_GTPase"/>
</dbReference>
<dbReference type="SUPFAM" id="SSF52540">
    <property type="entry name" value="P-loop containing nucleoside triphosphate hydrolases"/>
    <property type="match status" value="1"/>
</dbReference>
<dbReference type="EMBL" id="NEDP02005507">
    <property type="protein sequence ID" value="OWF39820.1"/>
    <property type="molecule type" value="Genomic_DNA"/>
</dbReference>
<evidence type="ECO:0000256" key="2">
    <source>
        <dbReference type="ARBA" id="ARBA00023134"/>
    </source>
</evidence>
<dbReference type="CDD" id="cd00154">
    <property type="entry name" value="Rab"/>
    <property type="match status" value="1"/>
</dbReference>
<evidence type="ECO:0000313" key="4">
    <source>
        <dbReference type="EMBL" id="OWF39820.1"/>
    </source>
</evidence>